<dbReference type="GO" id="GO:0016747">
    <property type="term" value="F:acyltransferase activity, transferring groups other than amino-acyl groups"/>
    <property type="evidence" value="ECO:0007669"/>
    <property type="project" value="InterPro"/>
</dbReference>
<feature type="transmembrane region" description="Helical" evidence="2">
    <location>
        <begin position="87"/>
        <end position="108"/>
    </location>
</feature>
<accession>A0A317PKG9</accession>
<dbReference type="AlphaFoldDB" id="A0A317PKG9"/>
<feature type="transmembrane region" description="Helical" evidence="2">
    <location>
        <begin position="305"/>
        <end position="330"/>
    </location>
</feature>
<feature type="region of interest" description="Disordered" evidence="1">
    <location>
        <begin position="376"/>
        <end position="395"/>
    </location>
</feature>
<reference evidence="4 5" key="1">
    <citation type="submission" date="2018-05" db="EMBL/GenBank/DDBJ databases">
        <title>Genomic Encyclopedia of Type Strains, Phase IV (KMG-IV): sequencing the most valuable type-strain genomes for metagenomic binning, comparative biology and taxonomic classification.</title>
        <authorList>
            <person name="Goeker M."/>
        </authorList>
    </citation>
    <scope>NUCLEOTIDE SEQUENCE [LARGE SCALE GENOMIC DNA]</scope>
    <source>
        <strain evidence="4 5">DSM 16791</strain>
    </source>
</reference>
<feature type="transmembrane region" description="Helical" evidence="2">
    <location>
        <begin position="270"/>
        <end position="293"/>
    </location>
</feature>
<feature type="domain" description="Acyltransferase 3" evidence="3">
    <location>
        <begin position="10"/>
        <end position="352"/>
    </location>
</feature>
<dbReference type="PANTHER" id="PTHR36927:SF1">
    <property type="entry name" value="MDO-LIKE PROTEIN"/>
    <property type="match status" value="1"/>
</dbReference>
<evidence type="ECO:0000259" key="3">
    <source>
        <dbReference type="Pfam" id="PF01757"/>
    </source>
</evidence>
<keyword evidence="5" id="KW-1185">Reference proteome</keyword>
<keyword evidence="2" id="KW-0812">Transmembrane</keyword>
<sequence>MSSQSRQHHWDFARALYLLLGIPFHAAVVYSTHFVWSVSSPQHSPLLTLIADSIHVFRMPGFFILAGFFSMMMLSRQGARPWLGKRLVRLGLPLATATLTILPLQIVMQQYGLVVSGELAPARLGASIAFSETHFDEPWVSHLWFLYCLITYSAALAGIVALTGAARFSALVAAVAEFGLRHRWLAFATLAAACAGLALVLPALYRVGGSHMPAAVAYNSYAVYFCFGAAMFISAPLRAWYSGAGWMALGIGCLLGLVSLIAPSTPWSQAVFMISGVVAAMMITGFITGMATVRFNGHNPAIRRIVDASFTIYLFHHPLIFAMATLFLMLDWPPLLEWLITFTLAGLLSYGIHLLIARSAVALLLFNGARARPPAGQTGAAGLQQPSRAGASGQS</sequence>
<evidence type="ECO:0000256" key="1">
    <source>
        <dbReference type="SAM" id="MobiDB-lite"/>
    </source>
</evidence>
<feature type="compositionally biased region" description="Polar residues" evidence="1">
    <location>
        <begin position="384"/>
        <end position="395"/>
    </location>
</feature>
<dbReference type="InterPro" id="IPR002656">
    <property type="entry name" value="Acyl_transf_3_dom"/>
</dbReference>
<feature type="transmembrane region" description="Helical" evidence="2">
    <location>
        <begin position="144"/>
        <end position="172"/>
    </location>
</feature>
<feature type="transmembrane region" description="Helical" evidence="2">
    <location>
        <begin position="184"/>
        <end position="205"/>
    </location>
</feature>
<feature type="transmembrane region" description="Helical" evidence="2">
    <location>
        <begin position="244"/>
        <end position="264"/>
    </location>
</feature>
<keyword evidence="2" id="KW-1133">Transmembrane helix</keyword>
<feature type="transmembrane region" description="Helical" evidence="2">
    <location>
        <begin position="56"/>
        <end position="75"/>
    </location>
</feature>
<keyword evidence="2" id="KW-0472">Membrane</keyword>
<feature type="transmembrane region" description="Helical" evidence="2">
    <location>
        <begin position="342"/>
        <end position="366"/>
    </location>
</feature>
<gene>
    <name evidence="4" type="ORF">DFR52_104381</name>
</gene>
<evidence type="ECO:0000313" key="4">
    <source>
        <dbReference type="EMBL" id="PWV99089.1"/>
    </source>
</evidence>
<dbReference type="Proteomes" id="UP000246352">
    <property type="component" value="Unassembled WGS sequence"/>
</dbReference>
<dbReference type="InterPro" id="IPR050623">
    <property type="entry name" value="Glucan_succinyl_AcylTrfase"/>
</dbReference>
<dbReference type="OrthoDB" id="8288190at2"/>
<feature type="transmembrane region" description="Helical" evidence="2">
    <location>
        <begin position="217"/>
        <end position="237"/>
    </location>
</feature>
<name>A0A317PKG9_9HYPH</name>
<comment type="caution">
    <text evidence="4">The sequence shown here is derived from an EMBL/GenBank/DDBJ whole genome shotgun (WGS) entry which is preliminary data.</text>
</comment>
<evidence type="ECO:0000256" key="2">
    <source>
        <dbReference type="SAM" id="Phobius"/>
    </source>
</evidence>
<evidence type="ECO:0000313" key="5">
    <source>
        <dbReference type="Proteomes" id="UP000246352"/>
    </source>
</evidence>
<dbReference type="Pfam" id="PF01757">
    <property type="entry name" value="Acyl_transf_3"/>
    <property type="match status" value="1"/>
</dbReference>
<organism evidence="4 5">
    <name type="scientific">Hoeflea marina</name>
    <dbReference type="NCBI Taxonomy" id="274592"/>
    <lineage>
        <taxon>Bacteria</taxon>
        <taxon>Pseudomonadati</taxon>
        <taxon>Pseudomonadota</taxon>
        <taxon>Alphaproteobacteria</taxon>
        <taxon>Hyphomicrobiales</taxon>
        <taxon>Rhizobiaceae</taxon>
        <taxon>Hoeflea</taxon>
    </lineage>
</organism>
<dbReference type="PANTHER" id="PTHR36927">
    <property type="entry name" value="BLR4337 PROTEIN"/>
    <property type="match status" value="1"/>
</dbReference>
<proteinExistence type="predicted"/>
<dbReference type="EMBL" id="QGTR01000004">
    <property type="protein sequence ID" value="PWV99089.1"/>
    <property type="molecule type" value="Genomic_DNA"/>
</dbReference>
<feature type="transmembrane region" description="Helical" evidence="2">
    <location>
        <begin position="12"/>
        <end position="36"/>
    </location>
</feature>
<protein>
    <submittedName>
        <fullName evidence="4">Glucan biosynthesis protein C</fullName>
    </submittedName>
</protein>
<dbReference type="RefSeq" id="WP_110033238.1">
    <property type="nucleotide sequence ID" value="NZ_QGTR01000004.1"/>
</dbReference>